<gene>
    <name evidence="3" type="ORF">ACFQND_11365</name>
</gene>
<dbReference type="InterPro" id="IPR001466">
    <property type="entry name" value="Beta-lactam-related"/>
</dbReference>
<dbReference type="SUPFAM" id="SSF56601">
    <property type="entry name" value="beta-lactamase/transpeptidase-like"/>
    <property type="match status" value="1"/>
</dbReference>
<dbReference type="Proteomes" id="UP001596270">
    <property type="component" value="Unassembled WGS sequence"/>
</dbReference>
<accession>A0ABW1TWZ3</accession>
<reference evidence="4" key="1">
    <citation type="journal article" date="2019" name="Int. J. Syst. Evol. Microbiol.">
        <title>The Global Catalogue of Microorganisms (GCM) 10K type strain sequencing project: providing services to taxonomists for standard genome sequencing and annotation.</title>
        <authorList>
            <consortium name="The Broad Institute Genomics Platform"/>
            <consortium name="The Broad Institute Genome Sequencing Center for Infectious Disease"/>
            <person name="Wu L."/>
            <person name="Ma J."/>
        </authorList>
    </citation>
    <scope>NUCLEOTIDE SEQUENCE [LARGE SCALE GENOMIC DNA]</scope>
    <source>
        <strain evidence="4">CCUG 39402</strain>
    </source>
</reference>
<protein>
    <submittedName>
        <fullName evidence="3">Serine hydrolase domain-containing protein</fullName>
        <ecNumber evidence="3">3.-.-.-</ecNumber>
    </submittedName>
</protein>
<dbReference type="EC" id="3.-.-.-" evidence="3"/>
<evidence type="ECO:0000256" key="1">
    <source>
        <dbReference type="SAM" id="SignalP"/>
    </source>
</evidence>
<dbReference type="Gene3D" id="3.40.710.10">
    <property type="entry name" value="DD-peptidase/beta-lactamase superfamily"/>
    <property type="match status" value="1"/>
</dbReference>
<dbReference type="InterPro" id="IPR050789">
    <property type="entry name" value="Diverse_Enzym_Activities"/>
</dbReference>
<comment type="caution">
    <text evidence="3">The sequence shown here is derived from an EMBL/GenBank/DDBJ whole genome shotgun (WGS) entry which is preliminary data.</text>
</comment>
<evidence type="ECO:0000313" key="4">
    <source>
        <dbReference type="Proteomes" id="UP001596270"/>
    </source>
</evidence>
<dbReference type="EMBL" id="JBHSRS010000018">
    <property type="protein sequence ID" value="MFC6281832.1"/>
    <property type="molecule type" value="Genomic_DNA"/>
</dbReference>
<keyword evidence="3" id="KW-0378">Hydrolase</keyword>
<feature type="signal peptide" evidence="1">
    <location>
        <begin position="1"/>
        <end position="24"/>
    </location>
</feature>
<name>A0ABW1TWZ3_9BURK</name>
<dbReference type="Pfam" id="PF00144">
    <property type="entry name" value="Beta-lactamase"/>
    <property type="match status" value="1"/>
</dbReference>
<feature type="chain" id="PRO_5045260421" evidence="1">
    <location>
        <begin position="25"/>
        <end position="426"/>
    </location>
</feature>
<dbReference type="InterPro" id="IPR012338">
    <property type="entry name" value="Beta-lactam/transpept-like"/>
</dbReference>
<sequence length="426" mass="46573">MKHWFVHAALAATAFAITSPTVRAEPDEGVLGKAQNYAVGTVATWYDNPYRVGSWSALKTVPGIRTRTVARAAAASPLPVAVAVPAIVYRYQNVSYTLANYLDRQRATGLLVLRHGEIVAEHYRYGRKDDARFLSFSMAKSVTSLLIGQALALGIIASLDDRADQYVKALAGSPYGATTIRQLLRMSSGLTFSERYDGKDDIARLSRASAGVPDAGRPLDVLRSITERHSPAGEKFVYASAETDVLGRVLTAATGKNMAELTAEWLWKPMGAEHDAFWRVSSDGQEQSFGGFNASLRDWGRLGLLLANDGRVGEKQVLPRDYLLDATDPARQPAAFRPRKATPYFGYGYQFWLLPMKERSFAMQGIHGQTIYVQPSSGIVLVLTSVWESASGKQNPQPYEERDALWRGVLQSLGGSTAPQAPLADQ</sequence>
<keyword evidence="4" id="KW-1185">Reference proteome</keyword>
<dbReference type="RefSeq" id="WP_371438565.1">
    <property type="nucleotide sequence ID" value="NZ_JBHSRS010000018.1"/>
</dbReference>
<dbReference type="PANTHER" id="PTHR43283:SF14">
    <property type="entry name" value="BLL8153 PROTEIN"/>
    <property type="match status" value="1"/>
</dbReference>
<organism evidence="3 4">
    <name type="scientific">Polaromonas aquatica</name>
    <dbReference type="NCBI Taxonomy" id="332657"/>
    <lineage>
        <taxon>Bacteria</taxon>
        <taxon>Pseudomonadati</taxon>
        <taxon>Pseudomonadota</taxon>
        <taxon>Betaproteobacteria</taxon>
        <taxon>Burkholderiales</taxon>
        <taxon>Comamonadaceae</taxon>
        <taxon>Polaromonas</taxon>
    </lineage>
</organism>
<feature type="domain" description="Beta-lactamase-related" evidence="2">
    <location>
        <begin position="107"/>
        <end position="385"/>
    </location>
</feature>
<keyword evidence="1" id="KW-0732">Signal</keyword>
<evidence type="ECO:0000259" key="2">
    <source>
        <dbReference type="Pfam" id="PF00144"/>
    </source>
</evidence>
<dbReference type="GO" id="GO:0016787">
    <property type="term" value="F:hydrolase activity"/>
    <property type="evidence" value="ECO:0007669"/>
    <property type="project" value="UniProtKB-KW"/>
</dbReference>
<evidence type="ECO:0000313" key="3">
    <source>
        <dbReference type="EMBL" id="MFC6281832.1"/>
    </source>
</evidence>
<proteinExistence type="predicted"/>
<dbReference type="PANTHER" id="PTHR43283">
    <property type="entry name" value="BETA-LACTAMASE-RELATED"/>
    <property type="match status" value="1"/>
</dbReference>